<dbReference type="InterPro" id="IPR002303">
    <property type="entry name" value="Valyl-tRNA_ligase"/>
</dbReference>
<evidence type="ECO:0000256" key="11">
    <source>
        <dbReference type="ARBA" id="ARBA00029936"/>
    </source>
</evidence>
<dbReference type="PROSITE" id="PS00178">
    <property type="entry name" value="AA_TRNA_LIGASE_I"/>
    <property type="match status" value="1"/>
</dbReference>
<dbReference type="GO" id="GO:0005739">
    <property type="term" value="C:mitochondrion"/>
    <property type="evidence" value="ECO:0007669"/>
    <property type="project" value="UniProtKB-SubCell"/>
</dbReference>
<evidence type="ECO:0000256" key="10">
    <source>
        <dbReference type="ARBA" id="ARBA00023146"/>
    </source>
</evidence>
<evidence type="ECO:0000256" key="1">
    <source>
        <dbReference type="ARBA" id="ARBA00004173"/>
    </source>
</evidence>
<feature type="domain" description="Aminoacyl-tRNA synthetase class Ia" evidence="16">
    <location>
        <begin position="125"/>
        <end position="745"/>
    </location>
</feature>
<dbReference type="PANTHER" id="PTHR11946">
    <property type="entry name" value="VALYL-TRNA SYNTHETASES"/>
    <property type="match status" value="1"/>
</dbReference>
<evidence type="ECO:0000313" key="19">
    <source>
        <dbReference type="Proteomes" id="UP000247409"/>
    </source>
</evidence>
<evidence type="ECO:0000313" key="18">
    <source>
        <dbReference type="EMBL" id="PXF48267.1"/>
    </source>
</evidence>
<dbReference type="AlphaFoldDB" id="A0A2V3J2P6"/>
<dbReference type="FunFam" id="3.40.50.620:FF:000078">
    <property type="entry name" value="Valine--tRNA ligase, mitochondrial"/>
    <property type="match status" value="1"/>
</dbReference>
<dbReference type="InterPro" id="IPR037118">
    <property type="entry name" value="Val-tRNA_synth_C_sf"/>
</dbReference>
<dbReference type="Pfam" id="PF08264">
    <property type="entry name" value="Anticodon_1"/>
    <property type="match status" value="1"/>
</dbReference>
<feature type="region of interest" description="Disordered" evidence="15">
    <location>
        <begin position="1"/>
        <end position="89"/>
    </location>
</feature>
<dbReference type="Gene3D" id="3.40.50.620">
    <property type="entry name" value="HUPs"/>
    <property type="match status" value="2"/>
</dbReference>
<evidence type="ECO:0000256" key="3">
    <source>
        <dbReference type="ARBA" id="ARBA00005594"/>
    </source>
</evidence>
<dbReference type="HAMAP" id="MF_02004">
    <property type="entry name" value="Val_tRNA_synth_type1"/>
    <property type="match status" value="1"/>
</dbReference>
<dbReference type="EMBL" id="NBIV01000015">
    <property type="protein sequence ID" value="PXF48267.1"/>
    <property type="molecule type" value="Genomic_DNA"/>
</dbReference>
<comment type="catalytic activity">
    <reaction evidence="13">
        <text>tRNA(Val) + L-valine + ATP = L-valyl-tRNA(Val) + AMP + diphosphate</text>
        <dbReference type="Rhea" id="RHEA:10704"/>
        <dbReference type="Rhea" id="RHEA-COMP:9672"/>
        <dbReference type="Rhea" id="RHEA-COMP:9708"/>
        <dbReference type="ChEBI" id="CHEBI:30616"/>
        <dbReference type="ChEBI" id="CHEBI:33019"/>
        <dbReference type="ChEBI" id="CHEBI:57762"/>
        <dbReference type="ChEBI" id="CHEBI:78442"/>
        <dbReference type="ChEBI" id="CHEBI:78537"/>
        <dbReference type="ChEBI" id="CHEBI:456215"/>
        <dbReference type="EC" id="6.1.1.9"/>
    </reaction>
</comment>
<keyword evidence="10 14" id="KW-0030">Aminoacyl-tRNA synthetase</keyword>
<dbReference type="Gene3D" id="3.90.740.10">
    <property type="entry name" value="Valyl/Leucyl/Isoleucyl-tRNA synthetase, editing domain"/>
    <property type="match status" value="2"/>
</dbReference>
<evidence type="ECO:0000256" key="5">
    <source>
        <dbReference type="ARBA" id="ARBA00022490"/>
    </source>
</evidence>
<evidence type="ECO:0000256" key="2">
    <source>
        <dbReference type="ARBA" id="ARBA00004496"/>
    </source>
</evidence>
<dbReference type="OrthoDB" id="629407at2759"/>
<dbReference type="Gene3D" id="1.10.730.10">
    <property type="entry name" value="Isoleucyl-tRNA Synthetase, Domain 1"/>
    <property type="match status" value="1"/>
</dbReference>
<dbReference type="Proteomes" id="UP000247409">
    <property type="component" value="Unassembled WGS sequence"/>
</dbReference>
<evidence type="ECO:0000256" key="7">
    <source>
        <dbReference type="ARBA" id="ARBA00022741"/>
    </source>
</evidence>
<organism evidence="18 19">
    <name type="scientific">Gracilariopsis chorda</name>
    <dbReference type="NCBI Taxonomy" id="448386"/>
    <lineage>
        <taxon>Eukaryota</taxon>
        <taxon>Rhodophyta</taxon>
        <taxon>Florideophyceae</taxon>
        <taxon>Rhodymeniophycidae</taxon>
        <taxon>Gracilariales</taxon>
        <taxon>Gracilariaceae</taxon>
        <taxon>Gracilariopsis</taxon>
    </lineage>
</organism>
<dbReference type="SUPFAM" id="SSF47323">
    <property type="entry name" value="Anticodon-binding domain of a subclass of class I aminoacyl-tRNA synthetases"/>
    <property type="match status" value="1"/>
</dbReference>
<keyword evidence="8 14" id="KW-0067">ATP-binding</keyword>
<keyword evidence="7 14" id="KW-0547">Nucleotide-binding</keyword>
<dbReference type="SUPFAM" id="SSF52374">
    <property type="entry name" value="Nucleotidylyl transferase"/>
    <property type="match status" value="1"/>
</dbReference>
<evidence type="ECO:0000256" key="14">
    <source>
        <dbReference type="RuleBase" id="RU363035"/>
    </source>
</evidence>
<evidence type="ECO:0000256" key="8">
    <source>
        <dbReference type="ARBA" id="ARBA00022840"/>
    </source>
</evidence>
<dbReference type="STRING" id="448386.A0A2V3J2P6"/>
<evidence type="ECO:0000256" key="12">
    <source>
        <dbReference type="ARBA" id="ARBA00040837"/>
    </source>
</evidence>
<dbReference type="InterPro" id="IPR033705">
    <property type="entry name" value="Anticodon_Ia_Val"/>
</dbReference>
<dbReference type="EC" id="6.1.1.9" evidence="4"/>
<comment type="caution">
    <text evidence="18">The sequence shown here is derived from an EMBL/GenBank/DDBJ whole genome shotgun (WGS) entry which is preliminary data.</text>
</comment>
<dbReference type="InterPro" id="IPR002300">
    <property type="entry name" value="aa-tRNA-synth_Ia"/>
</dbReference>
<dbReference type="InterPro" id="IPR013155">
    <property type="entry name" value="M/V/L/I-tRNA-synth_anticd-bd"/>
</dbReference>
<dbReference type="PRINTS" id="PR00986">
    <property type="entry name" value="TRNASYNTHVAL"/>
</dbReference>
<name>A0A2V3J2P6_9FLOR</name>
<dbReference type="GO" id="GO:0004832">
    <property type="term" value="F:valine-tRNA ligase activity"/>
    <property type="evidence" value="ECO:0007669"/>
    <property type="project" value="UniProtKB-EC"/>
</dbReference>
<evidence type="ECO:0000256" key="9">
    <source>
        <dbReference type="ARBA" id="ARBA00022917"/>
    </source>
</evidence>
<proteinExistence type="inferred from homology"/>
<evidence type="ECO:0000259" key="17">
    <source>
        <dbReference type="Pfam" id="PF08264"/>
    </source>
</evidence>
<accession>A0A2V3J2P6</accession>
<dbReference type="InterPro" id="IPR009008">
    <property type="entry name" value="Val/Leu/Ile-tRNA-synth_edit"/>
</dbReference>
<gene>
    <name evidence="18" type="ORF">BWQ96_01956</name>
</gene>
<dbReference type="GO" id="GO:0005524">
    <property type="term" value="F:ATP binding"/>
    <property type="evidence" value="ECO:0007669"/>
    <property type="project" value="UniProtKB-KW"/>
</dbReference>
<dbReference type="NCBIfam" id="TIGR00422">
    <property type="entry name" value="valS"/>
    <property type="match status" value="1"/>
</dbReference>
<dbReference type="GO" id="GO:0006438">
    <property type="term" value="P:valyl-tRNA aminoacylation"/>
    <property type="evidence" value="ECO:0007669"/>
    <property type="project" value="InterPro"/>
</dbReference>
<evidence type="ECO:0000256" key="6">
    <source>
        <dbReference type="ARBA" id="ARBA00022598"/>
    </source>
</evidence>
<dbReference type="InterPro" id="IPR014729">
    <property type="entry name" value="Rossmann-like_a/b/a_fold"/>
</dbReference>
<sequence>MTGPTAEDNGEASSQTAPIPVTLEQYSKMTDDQKANLPLSRRKKLEKQLAVQRKKQAKAAAAASKAQQASKNSGSNSEKKKRKSKAQAEADAAAAFVNVTPPGEKKILSATMAPTYQPRAVEAAWYEWWEKKGFFHASVEQMKGKSPDDAFIMVIPPPNVTGSLHLGHALMCAVEDALTRYNRMRGKVALYLPGVDHAGIATQVVVEKQLKKLRNISRYDLGRDAFVDEVWKWKNEYGGKIVHQMRRIGSSLDWEREEFTMSDRLSNAVKEAFVRFYDDGLIYRDTRLVNWSSALNTAISDIEVENIDIPAFAKRKVPGHEEEVEFGVLTKFAYRVNDTTTELVVATTRLETMLGDTAVAVHPDDKRYQHLIGKYISHPFVDRELPIIADGELVDMSFGTGVVKITPAHDPNDFACGRRHNLPEITIFTKNGDVNENGGEFCGMKRYVARVEVEKALEERGLLRGKEPNAMSLPICSRSGDVVEPMLLPQWWVSCKDLAKRSADAVRSGELEIVPEQFKDVWYRWLDNIRDWCISRQLWWGHRIPAYEAVVPGDPKNRVWVAGRTEKEALDKAMKKLNVEKDCITLTQDEDVLDTWFSSGLFPFSVFGWPDNTEDLEAFYPTTLLETGHDILFFWVARMVMMGLGLTGKLPFKTVMLHSLVRDKKGRKMSKSLGNVIDPLEVIQGVSLMDLEAKIRNSNLPAREIERAIADQRDDYPKGIPECGADALRIGLLAYMTQGGDINLDVGRVIGYRNFCNKLWNATKFALSHLGDSFIFSPAALEEAIRLGETLDLWILSRLNETIAKVNQAFLSYNLGDAVSTAYSFWMNELCAVYLEGLKPIMKGSNETQKSSARAVLFECLSAGIRTLHPMMPFVTEELYQRLPGPTTPDSICIASYPVARKELNFKDAESSMDSVMKNVQAIRALKAEYGLKPSSAPNAVIMASRGDLAAKIIPEYVQTLVPCGPVTVLVSGESEGPHGTAVKVVEDVFEAHIVLKGMVDFESEITKLKAAAAQKRILVEDYDKKMAAEGYETRVPLKVREKNSAAREKYIAECANLDQLADRFCQLLDQSNNS</sequence>
<dbReference type="FunFam" id="1.10.730.10:FF:000009">
    <property type="entry name" value="Valine--tRNA ligase, mitochondrial"/>
    <property type="match status" value="1"/>
</dbReference>
<protein>
    <recommendedName>
        <fullName evidence="12">Valine--tRNA ligase, mitochondrial</fullName>
        <ecNumber evidence="4">6.1.1.9</ecNumber>
    </recommendedName>
    <alternativeName>
        <fullName evidence="11">Valyl-tRNA synthetase</fullName>
    </alternativeName>
</protein>
<dbReference type="FunFam" id="3.40.50.620:FF:000020">
    <property type="entry name" value="Valine--tRNA ligase, mitochondrial"/>
    <property type="match status" value="1"/>
</dbReference>
<dbReference type="Gene3D" id="1.10.287.380">
    <property type="entry name" value="Valyl-tRNA synthetase, C-terminal domain"/>
    <property type="match status" value="1"/>
</dbReference>
<dbReference type="GO" id="GO:0002161">
    <property type="term" value="F:aminoacyl-tRNA deacylase activity"/>
    <property type="evidence" value="ECO:0007669"/>
    <property type="project" value="InterPro"/>
</dbReference>
<dbReference type="FunFam" id="3.90.740.10:FF:000005">
    <property type="entry name" value="Valine--tRNA ligase, mitochondrial"/>
    <property type="match status" value="1"/>
</dbReference>
<dbReference type="Pfam" id="PF00133">
    <property type="entry name" value="tRNA-synt_1"/>
    <property type="match status" value="1"/>
</dbReference>
<keyword evidence="6 14" id="KW-0436">Ligase</keyword>
<dbReference type="InterPro" id="IPR001412">
    <property type="entry name" value="aa-tRNA-synth_I_CS"/>
</dbReference>
<keyword evidence="9 14" id="KW-0648">Protein biosynthesis</keyword>
<keyword evidence="5" id="KW-0963">Cytoplasm</keyword>
<dbReference type="NCBIfam" id="NF004349">
    <property type="entry name" value="PRK05729.1"/>
    <property type="match status" value="1"/>
</dbReference>
<evidence type="ECO:0000259" key="16">
    <source>
        <dbReference type="Pfam" id="PF00133"/>
    </source>
</evidence>
<feature type="compositionally biased region" description="Low complexity" evidence="15">
    <location>
        <begin position="58"/>
        <end position="76"/>
    </location>
</feature>
<evidence type="ECO:0000256" key="13">
    <source>
        <dbReference type="ARBA" id="ARBA00047552"/>
    </source>
</evidence>
<reference evidence="18 19" key="1">
    <citation type="journal article" date="2018" name="Mol. Biol. Evol.">
        <title>Analysis of the draft genome of the red seaweed Gracilariopsis chorda provides insights into genome size evolution in Rhodophyta.</title>
        <authorList>
            <person name="Lee J."/>
            <person name="Yang E.C."/>
            <person name="Graf L."/>
            <person name="Yang J.H."/>
            <person name="Qiu H."/>
            <person name="Zel Zion U."/>
            <person name="Chan C.X."/>
            <person name="Stephens T.G."/>
            <person name="Weber A.P.M."/>
            <person name="Boo G.H."/>
            <person name="Boo S.M."/>
            <person name="Kim K.M."/>
            <person name="Shin Y."/>
            <person name="Jung M."/>
            <person name="Lee S.J."/>
            <person name="Yim H.S."/>
            <person name="Lee J.H."/>
            <person name="Bhattacharya D."/>
            <person name="Yoon H.S."/>
        </authorList>
    </citation>
    <scope>NUCLEOTIDE SEQUENCE [LARGE SCALE GENOMIC DNA]</scope>
    <source>
        <strain evidence="18 19">SKKU-2015</strain>
        <tissue evidence="18">Whole body</tissue>
    </source>
</reference>
<feature type="domain" description="Methionyl/Valyl/Leucyl/Isoleucyl-tRNA synthetase anticodon-binding" evidence="17">
    <location>
        <begin position="792"/>
        <end position="937"/>
    </location>
</feature>
<dbReference type="InterPro" id="IPR009080">
    <property type="entry name" value="tRNAsynth_Ia_anticodon-bd"/>
</dbReference>
<dbReference type="PANTHER" id="PTHR11946:SF109">
    <property type="entry name" value="VALINE--TRNA LIGASE"/>
    <property type="match status" value="1"/>
</dbReference>
<dbReference type="SUPFAM" id="SSF50677">
    <property type="entry name" value="ValRS/IleRS/LeuRS editing domain"/>
    <property type="match status" value="1"/>
</dbReference>
<comment type="subcellular location">
    <subcellularLocation>
        <location evidence="2">Cytoplasm</location>
    </subcellularLocation>
    <subcellularLocation>
        <location evidence="1">Mitochondrion</location>
    </subcellularLocation>
</comment>
<comment type="similarity">
    <text evidence="3 14">Belongs to the class-I aminoacyl-tRNA synthetase family.</text>
</comment>
<keyword evidence="19" id="KW-1185">Reference proteome</keyword>
<dbReference type="CDD" id="cd07962">
    <property type="entry name" value="Anticodon_Ia_Val"/>
    <property type="match status" value="1"/>
</dbReference>
<dbReference type="CDD" id="cd00817">
    <property type="entry name" value="ValRS_core"/>
    <property type="match status" value="1"/>
</dbReference>
<dbReference type="GO" id="GO:0005829">
    <property type="term" value="C:cytosol"/>
    <property type="evidence" value="ECO:0007669"/>
    <property type="project" value="TreeGrafter"/>
</dbReference>
<evidence type="ECO:0000256" key="15">
    <source>
        <dbReference type="SAM" id="MobiDB-lite"/>
    </source>
</evidence>
<evidence type="ECO:0000256" key="4">
    <source>
        <dbReference type="ARBA" id="ARBA00013169"/>
    </source>
</evidence>